<dbReference type="PANTHER" id="PTHR30446:SF0">
    <property type="entry name" value="RECOMBINATION PROTEIN RECR"/>
    <property type="match status" value="1"/>
</dbReference>
<evidence type="ECO:0000313" key="9">
    <source>
        <dbReference type="EMBL" id="WLP85716.1"/>
    </source>
</evidence>
<keyword evidence="5 7" id="KW-0233">DNA recombination</keyword>
<dbReference type="Gene3D" id="1.10.8.420">
    <property type="entry name" value="RecR Domain 1"/>
    <property type="match status" value="1"/>
</dbReference>
<dbReference type="HAMAP" id="MF_00017">
    <property type="entry name" value="RecR"/>
    <property type="match status" value="1"/>
</dbReference>
<evidence type="ECO:0000313" key="10">
    <source>
        <dbReference type="Proteomes" id="UP001237011"/>
    </source>
</evidence>
<organism evidence="9 10">
    <name type="scientific">Mycoplasma seminis</name>
    <dbReference type="NCBI Taxonomy" id="512749"/>
    <lineage>
        <taxon>Bacteria</taxon>
        <taxon>Bacillati</taxon>
        <taxon>Mycoplasmatota</taxon>
        <taxon>Mollicutes</taxon>
        <taxon>Mycoplasmataceae</taxon>
        <taxon>Mycoplasma</taxon>
    </lineage>
</organism>
<feature type="domain" description="Toprim" evidence="8">
    <location>
        <begin position="79"/>
        <end position="172"/>
    </location>
</feature>
<keyword evidence="4 7" id="KW-0862">Zinc</keyword>
<accession>A0ABY9HB95</accession>
<evidence type="ECO:0000259" key="8">
    <source>
        <dbReference type="PROSITE" id="PS50880"/>
    </source>
</evidence>
<keyword evidence="3 7" id="KW-0863">Zinc-finger</keyword>
<protein>
    <recommendedName>
        <fullName evidence="7">Recombination protein RecR</fullName>
    </recommendedName>
</protein>
<dbReference type="InterPro" id="IPR006171">
    <property type="entry name" value="TOPRIM_dom"/>
</dbReference>
<evidence type="ECO:0000256" key="4">
    <source>
        <dbReference type="ARBA" id="ARBA00022833"/>
    </source>
</evidence>
<name>A0ABY9HB95_9MOLU</name>
<dbReference type="Proteomes" id="UP001237011">
    <property type="component" value="Chromosome"/>
</dbReference>
<evidence type="ECO:0000256" key="3">
    <source>
        <dbReference type="ARBA" id="ARBA00022771"/>
    </source>
</evidence>
<proteinExistence type="inferred from homology"/>
<dbReference type="Pfam" id="PF21175">
    <property type="entry name" value="RecR_C"/>
    <property type="match status" value="1"/>
</dbReference>
<comment type="function">
    <text evidence="7">May play a role in DNA repair. It seems to be involved in an RecBC-independent recombinational process of DNA repair. It may act with RecF and RecO.</text>
</comment>
<evidence type="ECO:0000256" key="6">
    <source>
        <dbReference type="ARBA" id="ARBA00023204"/>
    </source>
</evidence>
<evidence type="ECO:0000256" key="1">
    <source>
        <dbReference type="ARBA" id="ARBA00022723"/>
    </source>
</evidence>
<dbReference type="PROSITE" id="PS50880">
    <property type="entry name" value="TOPRIM"/>
    <property type="match status" value="1"/>
</dbReference>
<evidence type="ECO:0000256" key="5">
    <source>
        <dbReference type="ARBA" id="ARBA00023172"/>
    </source>
</evidence>
<dbReference type="SUPFAM" id="SSF111304">
    <property type="entry name" value="Recombination protein RecR"/>
    <property type="match status" value="1"/>
</dbReference>
<comment type="similarity">
    <text evidence="7">Belongs to the RecR family.</text>
</comment>
<keyword evidence="10" id="KW-1185">Reference proteome</keyword>
<dbReference type="RefSeq" id="WP_305938143.1">
    <property type="nucleotide sequence ID" value="NZ_CP132191.1"/>
</dbReference>
<keyword evidence="1 7" id="KW-0479">Metal-binding</keyword>
<keyword evidence="6 7" id="KW-0234">DNA repair</keyword>
<dbReference type="InterPro" id="IPR023627">
    <property type="entry name" value="Rcmb_RecR"/>
</dbReference>
<evidence type="ECO:0000256" key="2">
    <source>
        <dbReference type="ARBA" id="ARBA00022763"/>
    </source>
</evidence>
<dbReference type="PANTHER" id="PTHR30446">
    <property type="entry name" value="RECOMBINATION PROTEIN RECR"/>
    <property type="match status" value="1"/>
</dbReference>
<dbReference type="Gene3D" id="3.40.1360.10">
    <property type="match status" value="1"/>
</dbReference>
<evidence type="ECO:0000256" key="7">
    <source>
        <dbReference type="HAMAP-Rule" id="MF_00017"/>
    </source>
</evidence>
<sequence length="194" mass="22558">MFYTDKINDFIVKSKKIPGISKKQAEKMIYWILESSSEEVNEFSTLITEIKQQTQFCPICSNIMQENKCNICHDENRDNILMIVENLQTIQKIETAGFYKGKYYILPFMIEKETDVMKYQKELDDLIKYSRSFNETILAISPTLKGEITNQILKIELSNANVNVTRLAIGIPLGSSLDYMDEITLKFSLNNRRK</sequence>
<feature type="zinc finger region" description="C4-type" evidence="7">
    <location>
        <begin position="57"/>
        <end position="72"/>
    </location>
</feature>
<dbReference type="EMBL" id="CP132191">
    <property type="protein sequence ID" value="WLP85716.1"/>
    <property type="molecule type" value="Genomic_DNA"/>
</dbReference>
<gene>
    <name evidence="7" type="primary">recR</name>
    <name evidence="9" type="ORF">Q8852_00990</name>
</gene>
<dbReference type="InterPro" id="IPR000093">
    <property type="entry name" value="DNA_Rcmb_RecR"/>
</dbReference>
<keyword evidence="2 7" id="KW-0227">DNA damage</keyword>
<reference evidence="9" key="1">
    <citation type="submission" date="2023-08" db="EMBL/GenBank/DDBJ databases">
        <title>Complete genome sequence of Mycoplasma seminis 2200.</title>
        <authorList>
            <person name="Spergser J."/>
        </authorList>
    </citation>
    <scope>NUCLEOTIDE SEQUENCE [LARGE SCALE GENOMIC DNA]</scope>
    <source>
        <strain evidence="9">2200</strain>
    </source>
</reference>